<proteinExistence type="predicted"/>
<gene>
    <name evidence="1" type="ORF">METZ01_LOCUS68796</name>
</gene>
<dbReference type="EMBL" id="UINC01004659">
    <property type="protein sequence ID" value="SVA15942.1"/>
    <property type="molecule type" value="Genomic_DNA"/>
</dbReference>
<organism evidence="1">
    <name type="scientific">marine metagenome</name>
    <dbReference type="NCBI Taxonomy" id="408172"/>
    <lineage>
        <taxon>unclassified sequences</taxon>
        <taxon>metagenomes</taxon>
        <taxon>ecological metagenomes</taxon>
    </lineage>
</organism>
<dbReference type="AlphaFoldDB" id="A0A381TIJ6"/>
<name>A0A381TIJ6_9ZZZZ</name>
<evidence type="ECO:0000313" key="1">
    <source>
        <dbReference type="EMBL" id="SVA15942.1"/>
    </source>
</evidence>
<protein>
    <submittedName>
        <fullName evidence="1">Uncharacterized protein</fullName>
    </submittedName>
</protein>
<sequence>MPSIIVGVITKIKLVIVLELIVIKLEKIAVNQINILGFMIAIIKPWKNEL</sequence>
<accession>A0A381TIJ6</accession>
<reference evidence="1" key="1">
    <citation type="submission" date="2018-05" db="EMBL/GenBank/DDBJ databases">
        <authorList>
            <person name="Lanie J.A."/>
            <person name="Ng W.-L."/>
            <person name="Kazmierczak K.M."/>
            <person name="Andrzejewski T.M."/>
            <person name="Davidsen T.M."/>
            <person name="Wayne K.J."/>
            <person name="Tettelin H."/>
            <person name="Glass J.I."/>
            <person name="Rusch D."/>
            <person name="Podicherti R."/>
            <person name="Tsui H.-C.T."/>
            <person name="Winkler M.E."/>
        </authorList>
    </citation>
    <scope>NUCLEOTIDE SEQUENCE</scope>
</reference>